<evidence type="ECO:0000313" key="1">
    <source>
        <dbReference type="EMBL" id="CAG8729928.1"/>
    </source>
</evidence>
<dbReference type="AlphaFoldDB" id="A0A9N9NFK6"/>
<feature type="non-terminal residue" evidence="1">
    <location>
        <position position="61"/>
    </location>
</feature>
<sequence>KEVTEEEKNDIKDVLKVLGKKEEKKKILIEHWQIQSRDNELSTEISRCDRCISEDKQVKDG</sequence>
<organism evidence="1 2">
    <name type="scientific">Racocetra fulgida</name>
    <dbReference type="NCBI Taxonomy" id="60492"/>
    <lineage>
        <taxon>Eukaryota</taxon>
        <taxon>Fungi</taxon>
        <taxon>Fungi incertae sedis</taxon>
        <taxon>Mucoromycota</taxon>
        <taxon>Glomeromycotina</taxon>
        <taxon>Glomeromycetes</taxon>
        <taxon>Diversisporales</taxon>
        <taxon>Gigasporaceae</taxon>
        <taxon>Racocetra</taxon>
    </lineage>
</organism>
<comment type="caution">
    <text evidence="1">The sequence shown here is derived from an EMBL/GenBank/DDBJ whole genome shotgun (WGS) entry which is preliminary data.</text>
</comment>
<name>A0A9N9NFK6_9GLOM</name>
<evidence type="ECO:0000313" key="2">
    <source>
        <dbReference type="Proteomes" id="UP000789396"/>
    </source>
</evidence>
<accession>A0A9N9NFK6</accession>
<protein>
    <submittedName>
        <fullName evidence="1">6671_t:CDS:1</fullName>
    </submittedName>
</protein>
<dbReference type="Proteomes" id="UP000789396">
    <property type="component" value="Unassembled WGS sequence"/>
</dbReference>
<reference evidence="1" key="1">
    <citation type="submission" date="2021-06" db="EMBL/GenBank/DDBJ databases">
        <authorList>
            <person name="Kallberg Y."/>
            <person name="Tangrot J."/>
            <person name="Rosling A."/>
        </authorList>
    </citation>
    <scope>NUCLEOTIDE SEQUENCE</scope>
    <source>
        <strain evidence="1">IN212</strain>
    </source>
</reference>
<gene>
    <name evidence="1" type="ORF">RFULGI_LOCUS12054</name>
</gene>
<keyword evidence="2" id="KW-1185">Reference proteome</keyword>
<feature type="non-terminal residue" evidence="1">
    <location>
        <position position="1"/>
    </location>
</feature>
<proteinExistence type="predicted"/>
<dbReference type="EMBL" id="CAJVPZ010027955">
    <property type="protein sequence ID" value="CAG8729928.1"/>
    <property type="molecule type" value="Genomic_DNA"/>
</dbReference>